<dbReference type="PROSITE" id="PS50160">
    <property type="entry name" value="DNA_LIGASE_A3"/>
    <property type="match status" value="1"/>
</dbReference>
<dbReference type="SUPFAM" id="SSF56091">
    <property type="entry name" value="DNA ligase/mRNA capping enzyme, catalytic domain"/>
    <property type="match status" value="1"/>
</dbReference>
<evidence type="ECO:0000256" key="2">
    <source>
        <dbReference type="ARBA" id="ARBA00022598"/>
    </source>
</evidence>
<dbReference type="GO" id="GO:0005524">
    <property type="term" value="F:ATP binding"/>
    <property type="evidence" value="ECO:0007669"/>
    <property type="project" value="InterPro"/>
</dbReference>
<organism evidence="5 6">
    <name type="scientific">Paenibacillus mucilaginosus (strain KNP414)</name>
    <dbReference type="NCBI Taxonomy" id="1036673"/>
    <lineage>
        <taxon>Bacteria</taxon>
        <taxon>Bacillati</taxon>
        <taxon>Bacillota</taxon>
        <taxon>Bacilli</taxon>
        <taxon>Bacillales</taxon>
        <taxon>Paenibacillaceae</taxon>
        <taxon>Paenibacillus</taxon>
    </lineage>
</organism>
<evidence type="ECO:0000256" key="3">
    <source>
        <dbReference type="ARBA" id="ARBA00034003"/>
    </source>
</evidence>
<sequence>MLLTAIAPMTAEAAGEPFDDEAFLFEPKWDGGRLLLHKQGERCEIYTRSGRIVTEKLPELREALADLPVRSVLLDGEGIVLRGGRPVFDDWAYRLRISQAAKIRTARQTHPVVFAAFDVLCTDRPHLEEPLTQRKARLGELLQPGGGILTPTVSVEAQGRRLYELTAAQELEGIVAKRKTSLYIPGRRSSEWIKIKHPRLIDTVILGCRSEPFELVVGLQFRTVKNKPVGRVSKGLTVEDRDRFLQAARELRVRQEGGVQWIEPRLCCRISYRDRSEMHQLEDTEFLAFLWDKQPEECVWPYT</sequence>
<dbReference type="GO" id="GO:0003910">
    <property type="term" value="F:DNA ligase (ATP) activity"/>
    <property type="evidence" value="ECO:0007669"/>
    <property type="project" value="UniProtKB-EC"/>
</dbReference>
<comment type="catalytic activity">
    <reaction evidence="3">
        <text>ATP + (deoxyribonucleotide)n-3'-hydroxyl + 5'-phospho-(deoxyribonucleotide)m = (deoxyribonucleotide)n+m + AMP + diphosphate.</text>
        <dbReference type="EC" id="6.5.1.1"/>
    </reaction>
</comment>
<dbReference type="Gene3D" id="3.30.1490.70">
    <property type="match status" value="1"/>
</dbReference>
<dbReference type="GO" id="GO:0006281">
    <property type="term" value="P:DNA repair"/>
    <property type="evidence" value="ECO:0007669"/>
    <property type="project" value="InterPro"/>
</dbReference>
<dbReference type="Gene3D" id="2.40.50.140">
    <property type="entry name" value="Nucleic acid-binding proteins"/>
    <property type="match status" value="1"/>
</dbReference>
<name>F8FBE7_PAEMK</name>
<dbReference type="KEGG" id="pms:KNP414_03977"/>
<dbReference type="CDD" id="cd07906">
    <property type="entry name" value="Adenylation_DNA_ligase_LigD_LigC"/>
    <property type="match status" value="1"/>
</dbReference>
<gene>
    <name evidence="5" type="ordered locus">KNP414_03977</name>
</gene>
<dbReference type="PATRIC" id="fig|1036673.3.peg.3657"/>
<dbReference type="InterPro" id="IPR012340">
    <property type="entry name" value="NA-bd_OB-fold"/>
</dbReference>
<dbReference type="EMBL" id="CP002869">
    <property type="protein sequence ID" value="AEI42514.1"/>
    <property type="molecule type" value="Genomic_DNA"/>
</dbReference>
<proteinExistence type="inferred from homology"/>
<dbReference type="Pfam" id="PF01068">
    <property type="entry name" value="DNA_ligase_A_M"/>
    <property type="match status" value="1"/>
</dbReference>
<evidence type="ECO:0000313" key="6">
    <source>
        <dbReference type="Proteomes" id="UP000006620"/>
    </source>
</evidence>
<evidence type="ECO:0000313" key="5">
    <source>
        <dbReference type="EMBL" id="AEI42514.1"/>
    </source>
</evidence>
<dbReference type="Proteomes" id="UP000006620">
    <property type="component" value="Chromosome"/>
</dbReference>
<reference evidence="5 6" key="2">
    <citation type="journal article" date="2013" name="Genome Announc.">
        <title>Genome Sequence of Growth-Improving Paenibacillus mucilaginosus Strain KNP414.</title>
        <authorList>
            <person name="Lu J.J."/>
            <person name="Wang J.F."/>
            <person name="Hu X.F."/>
        </authorList>
    </citation>
    <scope>NUCLEOTIDE SEQUENCE [LARGE SCALE GENOMIC DNA]</scope>
    <source>
        <strain evidence="5 6">KNP414</strain>
    </source>
</reference>
<dbReference type="RefSeq" id="WP_013917670.1">
    <property type="nucleotide sequence ID" value="NC_015690.1"/>
</dbReference>
<dbReference type="InterPro" id="IPR012310">
    <property type="entry name" value="DNA_ligase_ATP-dep_cent"/>
</dbReference>
<dbReference type="GO" id="GO:0006310">
    <property type="term" value="P:DNA recombination"/>
    <property type="evidence" value="ECO:0007669"/>
    <property type="project" value="InterPro"/>
</dbReference>
<evidence type="ECO:0000259" key="4">
    <source>
        <dbReference type="PROSITE" id="PS50160"/>
    </source>
</evidence>
<dbReference type="PROSITE" id="PS00333">
    <property type="entry name" value="DNA_LIGASE_A2"/>
    <property type="match status" value="1"/>
</dbReference>
<dbReference type="Gene3D" id="3.30.470.30">
    <property type="entry name" value="DNA ligase/mRNA capping enzyme"/>
    <property type="match status" value="1"/>
</dbReference>
<comment type="similarity">
    <text evidence="1">Belongs to the ATP-dependent DNA ligase family.</text>
</comment>
<dbReference type="InterPro" id="IPR016059">
    <property type="entry name" value="DNA_ligase_ATP-dep_CS"/>
</dbReference>
<dbReference type="PANTHER" id="PTHR45674">
    <property type="entry name" value="DNA LIGASE 1/3 FAMILY MEMBER"/>
    <property type="match status" value="1"/>
</dbReference>
<dbReference type="PANTHER" id="PTHR45674:SF4">
    <property type="entry name" value="DNA LIGASE 1"/>
    <property type="match status" value="1"/>
</dbReference>
<dbReference type="HOGENOM" id="CLU_008325_4_0_9"/>
<reference evidence="6" key="1">
    <citation type="submission" date="2011-06" db="EMBL/GenBank/DDBJ databases">
        <title>Complete genome sequence of Paenibacillus mucilaginosus KNP414.</title>
        <authorList>
            <person name="Wang J."/>
            <person name="Hu S."/>
            <person name="Hu X."/>
            <person name="Zhang B."/>
            <person name="Dong D."/>
            <person name="Zhang S."/>
            <person name="Zhao K."/>
            <person name="Wu D."/>
        </authorList>
    </citation>
    <scope>NUCLEOTIDE SEQUENCE [LARGE SCALE GENOMIC DNA]</scope>
    <source>
        <strain evidence="6">KNP414</strain>
    </source>
</reference>
<dbReference type="InterPro" id="IPR050191">
    <property type="entry name" value="ATP-dep_DNA_ligase"/>
</dbReference>
<evidence type="ECO:0000256" key="1">
    <source>
        <dbReference type="ARBA" id="ARBA00007572"/>
    </source>
</evidence>
<dbReference type="AlphaFoldDB" id="F8FBE7"/>
<keyword evidence="2 5" id="KW-0436">Ligase</keyword>
<accession>F8FBE7</accession>
<feature type="domain" description="ATP-dependent DNA ligase family profile" evidence="4">
    <location>
        <begin position="105"/>
        <end position="250"/>
    </location>
</feature>
<protein>
    <submittedName>
        <fullName evidence="5">Putative DNA ligase-like protein</fullName>
    </submittedName>
</protein>